<feature type="compositionally biased region" description="Basic residues" evidence="2">
    <location>
        <begin position="253"/>
        <end position="262"/>
    </location>
</feature>
<proteinExistence type="predicted"/>
<feature type="compositionally biased region" description="Polar residues" evidence="2">
    <location>
        <begin position="64"/>
        <end position="75"/>
    </location>
</feature>
<feature type="compositionally biased region" description="Low complexity" evidence="2">
    <location>
        <begin position="76"/>
        <end position="89"/>
    </location>
</feature>
<sequence length="370" mass="40713">MSSSATSRKERDAAMAARDAMADRESALRLDLEAAQKEARKALQRAELAEVKAEGRGYKEDVIKTSNLSHLKQNTGGSSSDGGETSAAAMVRKNRELEDLQEQLDNARDEIASMRSERAALEEARREAEEKLQSINMTVTEATSKNKIVSKLHAEVSDLKREIVRLQEELARYKDMPKNKENRASEFNTSVKSKYLSVAGPEMNATLNDTDGGRYSRVGGSPFAESPMPQKTQRALPSDSTLMLKSPSSAKKVGSKHSSGGRKSKDSPVKIVRARGLLNNLNESDPVVAKALADHRETDGLSKEECHELIEKLLANHEIPVRVKKVTCTQVYRTIVDSVSQPPPSTLPSSFVLDYCKKVLEKATHSSQYA</sequence>
<keyword evidence="1" id="KW-0175">Coiled coil</keyword>
<feature type="region of interest" description="Disordered" evidence="2">
    <location>
        <begin position="64"/>
        <end position="90"/>
    </location>
</feature>
<dbReference type="EMBL" id="JABANP010000003">
    <property type="protein sequence ID" value="KAF4697366.1"/>
    <property type="molecule type" value="Genomic_DNA"/>
</dbReference>
<dbReference type="OrthoDB" id="10388974at2759"/>
<name>A0A7J6PNR9_PEROL</name>
<dbReference type="Proteomes" id="UP000541610">
    <property type="component" value="Unassembled WGS sequence"/>
</dbReference>
<accession>A0A7J6PNR9</accession>
<evidence type="ECO:0000256" key="2">
    <source>
        <dbReference type="SAM" id="MobiDB-lite"/>
    </source>
</evidence>
<evidence type="ECO:0000256" key="1">
    <source>
        <dbReference type="SAM" id="Coils"/>
    </source>
</evidence>
<feature type="coiled-coil region" evidence="1">
    <location>
        <begin position="25"/>
        <end position="54"/>
    </location>
</feature>
<reference evidence="3 4" key="1">
    <citation type="submission" date="2020-04" db="EMBL/GenBank/DDBJ databases">
        <title>Perkinsus olseni comparative genomics.</title>
        <authorList>
            <person name="Bogema D.R."/>
        </authorList>
    </citation>
    <scope>NUCLEOTIDE SEQUENCE [LARGE SCALE GENOMIC DNA]</scope>
    <source>
        <strain evidence="3">00978-12</strain>
    </source>
</reference>
<feature type="compositionally biased region" description="Polar residues" evidence="2">
    <location>
        <begin position="229"/>
        <end position="247"/>
    </location>
</feature>
<evidence type="ECO:0000313" key="4">
    <source>
        <dbReference type="Proteomes" id="UP000541610"/>
    </source>
</evidence>
<gene>
    <name evidence="3" type="ORF">FOZ60_007451</name>
</gene>
<protein>
    <submittedName>
        <fullName evidence="3">Uncharacterized protein</fullName>
    </submittedName>
</protein>
<evidence type="ECO:0000313" key="3">
    <source>
        <dbReference type="EMBL" id="KAF4697366.1"/>
    </source>
</evidence>
<feature type="region of interest" description="Disordered" evidence="2">
    <location>
        <begin position="202"/>
        <end position="268"/>
    </location>
</feature>
<organism evidence="3 4">
    <name type="scientific">Perkinsus olseni</name>
    <name type="common">Perkinsus atlanticus</name>
    <dbReference type="NCBI Taxonomy" id="32597"/>
    <lineage>
        <taxon>Eukaryota</taxon>
        <taxon>Sar</taxon>
        <taxon>Alveolata</taxon>
        <taxon>Perkinsozoa</taxon>
        <taxon>Perkinsea</taxon>
        <taxon>Perkinsida</taxon>
        <taxon>Perkinsidae</taxon>
        <taxon>Perkinsus</taxon>
    </lineage>
</organism>
<feature type="region of interest" description="Disordered" evidence="2">
    <location>
        <begin position="1"/>
        <end position="23"/>
    </location>
</feature>
<comment type="caution">
    <text evidence="3">The sequence shown here is derived from an EMBL/GenBank/DDBJ whole genome shotgun (WGS) entry which is preliminary data.</text>
</comment>
<dbReference type="Gene3D" id="1.10.287.1490">
    <property type="match status" value="1"/>
</dbReference>
<dbReference type="AlphaFoldDB" id="A0A7J6PNR9"/>